<dbReference type="FunFam" id="3.90.650.10:FF:000001">
    <property type="entry name" value="Phosphoribosylformylglycinamidine cyclo-ligase"/>
    <property type="match status" value="1"/>
</dbReference>
<name>A0A1Q5SUZ9_9BACL</name>
<dbReference type="GO" id="GO:0005829">
    <property type="term" value="C:cytosol"/>
    <property type="evidence" value="ECO:0007669"/>
    <property type="project" value="TreeGrafter"/>
</dbReference>
<dbReference type="EMBL" id="MQMG01000036">
    <property type="protein sequence ID" value="OKO91695.1"/>
    <property type="molecule type" value="Genomic_DNA"/>
</dbReference>
<dbReference type="Pfam" id="PF00586">
    <property type="entry name" value="AIRS"/>
    <property type="match status" value="1"/>
</dbReference>
<feature type="domain" description="PurM-like N-terminal" evidence="13">
    <location>
        <begin position="87"/>
        <end position="192"/>
    </location>
</feature>
<evidence type="ECO:0000313" key="15">
    <source>
        <dbReference type="EMBL" id="OKO91695.1"/>
    </source>
</evidence>
<dbReference type="SUPFAM" id="SSF56042">
    <property type="entry name" value="PurM C-terminal domain-like"/>
    <property type="match status" value="1"/>
</dbReference>
<dbReference type="GO" id="GO:0004641">
    <property type="term" value="F:phosphoribosylformylglycinamidine cyclo-ligase activity"/>
    <property type="evidence" value="ECO:0007669"/>
    <property type="project" value="UniProtKB-UniRule"/>
</dbReference>
<keyword evidence="6 12" id="KW-0547">Nucleotide-binding</keyword>
<keyword evidence="12" id="KW-0963">Cytoplasm</keyword>
<evidence type="ECO:0000259" key="14">
    <source>
        <dbReference type="Pfam" id="PF02769"/>
    </source>
</evidence>
<comment type="similarity">
    <text evidence="2 12">Belongs to the AIR synthase family.</text>
</comment>
<dbReference type="InterPro" id="IPR016188">
    <property type="entry name" value="PurM-like_N"/>
</dbReference>
<dbReference type="InterPro" id="IPR010918">
    <property type="entry name" value="PurM-like_C_dom"/>
</dbReference>
<dbReference type="GO" id="GO:0046084">
    <property type="term" value="P:adenine biosynthetic process"/>
    <property type="evidence" value="ECO:0007669"/>
    <property type="project" value="TreeGrafter"/>
</dbReference>
<dbReference type="AlphaFoldDB" id="A0A1Q5SUZ9"/>
<evidence type="ECO:0000256" key="4">
    <source>
        <dbReference type="ARBA" id="ARBA00020367"/>
    </source>
</evidence>
<dbReference type="Proteomes" id="UP000186030">
    <property type="component" value="Unassembled WGS sequence"/>
</dbReference>
<evidence type="ECO:0000256" key="10">
    <source>
        <dbReference type="ARBA" id="ARBA00033093"/>
    </source>
</evidence>
<evidence type="ECO:0000256" key="8">
    <source>
        <dbReference type="ARBA" id="ARBA00031908"/>
    </source>
</evidence>
<evidence type="ECO:0000256" key="5">
    <source>
        <dbReference type="ARBA" id="ARBA00022598"/>
    </source>
</evidence>
<accession>A0A1Q5SUZ9</accession>
<dbReference type="InterPro" id="IPR036921">
    <property type="entry name" value="PurM-like_N_sf"/>
</dbReference>
<evidence type="ECO:0000256" key="1">
    <source>
        <dbReference type="ARBA" id="ARBA00004686"/>
    </source>
</evidence>
<protein>
    <recommendedName>
        <fullName evidence="4 12">Phosphoribosylformylglycinamidine cyclo-ligase</fullName>
        <ecNumber evidence="3 12">6.3.3.1</ecNumber>
    </recommendedName>
    <alternativeName>
        <fullName evidence="9 12">AIR synthase</fullName>
    </alternativeName>
    <alternativeName>
        <fullName evidence="10 12">AIRS</fullName>
    </alternativeName>
    <alternativeName>
        <fullName evidence="8 12">Phosphoribosyl-aminoimidazole synthetase</fullName>
    </alternativeName>
</protein>
<dbReference type="HAMAP" id="MF_00741">
    <property type="entry name" value="AIRS"/>
    <property type="match status" value="1"/>
</dbReference>
<sequence>MWWRVSARETLRNKSAAWRPERDGRRKGGVDVAKAYKQAGVDIEAGYQAVALMKEHVQKTMRPEVLGGIGGFGGLFDLSALGYRQPVLVSGTDGVGTKLKLAFLLDRHDTIGIDCVAMCVNDIIVQGAEPLFFLDYIACGKAVPEKIAAIVKGVADGCVEAGCALIGGETAEMPGMYDEDEYDLAGFAVGVAEKERLITGETIRAGDALVGLPSSGLHSNGYSLVRRIVFEQAKLSLDEIYEPLDVPLGEELLKPTRIYAKLLRSVRERFTIKGMAHITGGGFIENIPRMLPPGIGARIQLGSWPILPIFDFLREKGSLEEEEMFSVFNMGIGLVLAVSPETAAPLVEWLSERGEPAYIIGEVAEGAGVSFAGGGRA</sequence>
<dbReference type="NCBIfam" id="TIGR00878">
    <property type="entry name" value="purM"/>
    <property type="match status" value="1"/>
</dbReference>
<keyword evidence="5 12" id="KW-0436">Ligase</keyword>
<dbReference type="GO" id="GO:0004637">
    <property type="term" value="F:phosphoribosylamine-glycine ligase activity"/>
    <property type="evidence" value="ECO:0007669"/>
    <property type="project" value="TreeGrafter"/>
</dbReference>
<dbReference type="PANTHER" id="PTHR10520:SF12">
    <property type="entry name" value="TRIFUNCTIONAL PURINE BIOSYNTHETIC PROTEIN ADENOSINE-3"/>
    <property type="match status" value="1"/>
</dbReference>
<dbReference type="UniPathway" id="UPA00074">
    <property type="reaction ID" value="UER00129"/>
</dbReference>
<reference evidence="16" key="2">
    <citation type="submission" date="2017-01" db="EMBL/GenBank/DDBJ databases">
        <title>Genome sequencing and annotation of Geobacillus sp. 1017, a Hydrocarbon-Oxidizing Thermophilic Bacterium Isolated from a Heavy Oil Reservoir (China).</title>
        <authorList>
            <person name="Kadnikov V.V."/>
            <person name="Mardanov A.V."/>
            <person name="Poltaraus A.B."/>
            <person name="Sokolova D.S."/>
            <person name="Semenova E.M."/>
            <person name="Ravin N.V."/>
            <person name="Tourova T.P."/>
            <person name="Nazina T.N."/>
        </authorList>
    </citation>
    <scope>NUCLEOTIDE SEQUENCE [LARGE SCALE GENOMIC DNA]</scope>
    <source>
        <strain evidence="16">1017</strain>
    </source>
</reference>
<evidence type="ECO:0000256" key="2">
    <source>
        <dbReference type="ARBA" id="ARBA00010280"/>
    </source>
</evidence>
<dbReference type="GO" id="GO:0005524">
    <property type="term" value="F:ATP binding"/>
    <property type="evidence" value="ECO:0007669"/>
    <property type="project" value="UniProtKB-KW"/>
</dbReference>
<evidence type="ECO:0000256" key="3">
    <source>
        <dbReference type="ARBA" id="ARBA00013047"/>
    </source>
</evidence>
<dbReference type="PANTHER" id="PTHR10520">
    <property type="entry name" value="TRIFUNCTIONAL PURINE BIOSYNTHETIC PROTEIN ADENOSINE-3-RELATED"/>
    <property type="match status" value="1"/>
</dbReference>
<evidence type="ECO:0000259" key="13">
    <source>
        <dbReference type="Pfam" id="PF00586"/>
    </source>
</evidence>
<organism evidence="15 16">
    <name type="scientific">Geobacillus proteiniphilus</name>
    <dbReference type="NCBI Taxonomy" id="860353"/>
    <lineage>
        <taxon>Bacteria</taxon>
        <taxon>Bacillati</taxon>
        <taxon>Bacillota</taxon>
        <taxon>Bacilli</taxon>
        <taxon>Bacillales</taxon>
        <taxon>Anoxybacillaceae</taxon>
        <taxon>Geobacillus</taxon>
    </lineage>
</organism>
<evidence type="ECO:0000313" key="16">
    <source>
        <dbReference type="Proteomes" id="UP000186030"/>
    </source>
</evidence>
<evidence type="ECO:0000256" key="11">
    <source>
        <dbReference type="ARBA" id="ARBA00049057"/>
    </source>
</evidence>
<dbReference type="Gene3D" id="3.30.1330.10">
    <property type="entry name" value="PurM-like, N-terminal domain"/>
    <property type="match status" value="1"/>
</dbReference>
<dbReference type="InterPro" id="IPR036676">
    <property type="entry name" value="PurM-like_C_sf"/>
</dbReference>
<gene>
    <name evidence="12" type="primary">purM</name>
    <name evidence="15" type="ORF">BRO54_2623</name>
</gene>
<dbReference type="GO" id="GO:0006189">
    <property type="term" value="P:'de novo' IMP biosynthetic process"/>
    <property type="evidence" value="ECO:0007669"/>
    <property type="project" value="UniProtKB-UniRule"/>
</dbReference>
<dbReference type="FunFam" id="3.30.1330.10:FF:000001">
    <property type="entry name" value="Phosphoribosylformylglycinamidine cyclo-ligase"/>
    <property type="match status" value="1"/>
</dbReference>
<reference evidence="15 16" key="1">
    <citation type="submission" date="2016-11" db="EMBL/GenBank/DDBJ databases">
        <authorList>
            <person name="Kadnikov V."/>
            <person name="Nazina T."/>
        </authorList>
    </citation>
    <scope>NUCLEOTIDE SEQUENCE [LARGE SCALE GENOMIC DNA]</scope>
    <source>
        <strain evidence="15 16">1017</strain>
    </source>
</reference>
<proteinExistence type="inferred from homology"/>
<dbReference type="Pfam" id="PF02769">
    <property type="entry name" value="AIRS_C"/>
    <property type="match status" value="1"/>
</dbReference>
<comment type="catalytic activity">
    <reaction evidence="11 12">
        <text>2-formamido-N(1)-(5-O-phospho-beta-D-ribosyl)acetamidine + ATP = 5-amino-1-(5-phospho-beta-D-ribosyl)imidazole + ADP + phosphate + H(+)</text>
        <dbReference type="Rhea" id="RHEA:23032"/>
        <dbReference type="ChEBI" id="CHEBI:15378"/>
        <dbReference type="ChEBI" id="CHEBI:30616"/>
        <dbReference type="ChEBI" id="CHEBI:43474"/>
        <dbReference type="ChEBI" id="CHEBI:137981"/>
        <dbReference type="ChEBI" id="CHEBI:147287"/>
        <dbReference type="ChEBI" id="CHEBI:456216"/>
        <dbReference type="EC" id="6.3.3.1"/>
    </reaction>
</comment>
<comment type="caution">
    <text evidence="15">The sequence shown here is derived from an EMBL/GenBank/DDBJ whole genome shotgun (WGS) entry which is preliminary data.</text>
</comment>
<comment type="subcellular location">
    <subcellularLocation>
        <location evidence="12">Cytoplasm</location>
    </subcellularLocation>
</comment>
<dbReference type="CDD" id="cd02196">
    <property type="entry name" value="PurM"/>
    <property type="match status" value="1"/>
</dbReference>
<evidence type="ECO:0000256" key="9">
    <source>
        <dbReference type="ARBA" id="ARBA00032931"/>
    </source>
</evidence>
<evidence type="ECO:0000256" key="7">
    <source>
        <dbReference type="ARBA" id="ARBA00022840"/>
    </source>
</evidence>
<dbReference type="EC" id="6.3.3.1" evidence="3 12"/>
<keyword evidence="7 12" id="KW-0067">ATP-binding</keyword>
<feature type="domain" description="PurM-like C-terminal" evidence="14">
    <location>
        <begin position="204"/>
        <end position="370"/>
    </location>
</feature>
<dbReference type="SUPFAM" id="SSF55326">
    <property type="entry name" value="PurM N-terminal domain-like"/>
    <property type="match status" value="1"/>
</dbReference>
<evidence type="ECO:0000256" key="6">
    <source>
        <dbReference type="ARBA" id="ARBA00022741"/>
    </source>
</evidence>
<evidence type="ECO:0000256" key="12">
    <source>
        <dbReference type="HAMAP-Rule" id="MF_00741"/>
    </source>
</evidence>
<comment type="pathway">
    <text evidence="1 12">Purine metabolism; IMP biosynthesis via de novo pathway; 5-amino-1-(5-phospho-D-ribosyl)imidazole from N(2)-formyl-N(1)-(5-phospho-D-ribosyl)glycinamide: step 2/2.</text>
</comment>
<dbReference type="InterPro" id="IPR004733">
    <property type="entry name" value="PurM_cligase"/>
</dbReference>
<keyword evidence="12" id="KW-0658">Purine biosynthesis</keyword>
<dbReference type="Gene3D" id="3.90.650.10">
    <property type="entry name" value="PurM-like C-terminal domain"/>
    <property type="match status" value="1"/>
</dbReference>